<sequence length="174" mass="20025">MINSVITAERLASFRLYTSEEEEKEQRLGVCTKLGLQPYDPSWTIRKTLFASDVDSSSRLLLRKDDVDNYVLPYMGKDDVEKLFGSICKNDRDHASDKEGESGVKVKVVDLDTDLSEHQLVLKRWSSTGSFVLTSNWPKEFVIRRGLEKGDEIGLFWDKWNACFWFKKAPPKPN</sequence>
<name>A0ACB7X8I9_9ERIC</name>
<gene>
    <name evidence="1" type="ORF">Vadar_010010</name>
</gene>
<dbReference type="Proteomes" id="UP000828048">
    <property type="component" value="Chromosome 6"/>
</dbReference>
<protein>
    <submittedName>
        <fullName evidence="1">Uncharacterized protein</fullName>
    </submittedName>
</protein>
<organism evidence="1 2">
    <name type="scientific">Vaccinium darrowii</name>
    <dbReference type="NCBI Taxonomy" id="229202"/>
    <lineage>
        <taxon>Eukaryota</taxon>
        <taxon>Viridiplantae</taxon>
        <taxon>Streptophyta</taxon>
        <taxon>Embryophyta</taxon>
        <taxon>Tracheophyta</taxon>
        <taxon>Spermatophyta</taxon>
        <taxon>Magnoliopsida</taxon>
        <taxon>eudicotyledons</taxon>
        <taxon>Gunneridae</taxon>
        <taxon>Pentapetalae</taxon>
        <taxon>asterids</taxon>
        <taxon>Ericales</taxon>
        <taxon>Ericaceae</taxon>
        <taxon>Vaccinioideae</taxon>
        <taxon>Vaccinieae</taxon>
        <taxon>Vaccinium</taxon>
    </lineage>
</organism>
<reference evidence="1 2" key="1">
    <citation type="journal article" date="2021" name="Hortic Res">
        <title>High-quality reference genome and annotation aids understanding of berry development for evergreen blueberry (Vaccinium darrowii).</title>
        <authorList>
            <person name="Yu J."/>
            <person name="Hulse-Kemp A.M."/>
            <person name="Babiker E."/>
            <person name="Staton M."/>
        </authorList>
    </citation>
    <scope>NUCLEOTIDE SEQUENCE [LARGE SCALE GENOMIC DNA]</scope>
    <source>
        <strain evidence="2">cv. NJ 8807/NJ 8810</strain>
        <tissue evidence="1">Young leaf</tissue>
    </source>
</reference>
<dbReference type="EMBL" id="CM037156">
    <property type="protein sequence ID" value="KAH7837132.1"/>
    <property type="molecule type" value="Genomic_DNA"/>
</dbReference>
<proteinExistence type="predicted"/>
<keyword evidence="2" id="KW-1185">Reference proteome</keyword>
<accession>A0ACB7X8I9</accession>
<comment type="caution">
    <text evidence="1">The sequence shown here is derived from an EMBL/GenBank/DDBJ whole genome shotgun (WGS) entry which is preliminary data.</text>
</comment>
<evidence type="ECO:0000313" key="2">
    <source>
        <dbReference type="Proteomes" id="UP000828048"/>
    </source>
</evidence>
<evidence type="ECO:0000313" key="1">
    <source>
        <dbReference type="EMBL" id="KAH7837132.1"/>
    </source>
</evidence>